<name>A0A6J6PDD5_9ZZZZ</name>
<feature type="domain" description="Pyruvate carboxyltransferase" evidence="8">
    <location>
        <begin position="15"/>
        <end position="271"/>
    </location>
</feature>
<dbReference type="SUPFAM" id="SSF51569">
    <property type="entry name" value="Aldolase"/>
    <property type="match status" value="1"/>
</dbReference>
<dbReference type="FunFam" id="2.40.50.100:FF:000003">
    <property type="entry name" value="Acetyl-CoA carboxylase biotin carboxyl carrier protein"/>
    <property type="match status" value="1"/>
</dbReference>
<reference evidence="9" key="1">
    <citation type="submission" date="2020-05" db="EMBL/GenBank/DDBJ databases">
        <authorList>
            <person name="Chiriac C."/>
            <person name="Salcher M."/>
            <person name="Ghai R."/>
            <person name="Kavagutti S V."/>
        </authorList>
    </citation>
    <scope>NUCLEOTIDE SEQUENCE</scope>
</reference>
<dbReference type="PROSITE" id="PS50991">
    <property type="entry name" value="PYR_CT"/>
    <property type="match status" value="1"/>
</dbReference>
<keyword evidence="3" id="KW-0276">Fatty acid metabolism</keyword>
<dbReference type="InterPro" id="IPR055268">
    <property type="entry name" value="PCB-like"/>
</dbReference>
<keyword evidence="2" id="KW-0444">Lipid biosynthesis</keyword>
<evidence type="ECO:0000313" key="9">
    <source>
        <dbReference type="EMBL" id="CAB4694458.1"/>
    </source>
</evidence>
<evidence type="ECO:0000256" key="4">
    <source>
        <dbReference type="ARBA" id="ARBA00023098"/>
    </source>
</evidence>
<evidence type="ECO:0000259" key="7">
    <source>
        <dbReference type="PROSITE" id="PS50968"/>
    </source>
</evidence>
<dbReference type="CDD" id="cd06850">
    <property type="entry name" value="biotinyl_domain"/>
    <property type="match status" value="1"/>
</dbReference>
<dbReference type="Pfam" id="PF00364">
    <property type="entry name" value="Biotin_lipoyl"/>
    <property type="match status" value="1"/>
</dbReference>
<dbReference type="SUPFAM" id="SSF51230">
    <property type="entry name" value="Single hybrid motif"/>
    <property type="match status" value="1"/>
</dbReference>
<dbReference type="PANTHER" id="PTHR43778">
    <property type="entry name" value="PYRUVATE CARBOXYLASE"/>
    <property type="match status" value="1"/>
</dbReference>
<evidence type="ECO:0000256" key="3">
    <source>
        <dbReference type="ARBA" id="ARBA00022832"/>
    </source>
</evidence>
<gene>
    <name evidence="9" type="ORF">UFOPK2399_00930</name>
</gene>
<dbReference type="InterPro" id="IPR011053">
    <property type="entry name" value="Single_hybrid_motif"/>
</dbReference>
<dbReference type="GO" id="GO:0006633">
    <property type="term" value="P:fatty acid biosynthetic process"/>
    <property type="evidence" value="ECO:0007669"/>
    <property type="project" value="UniProtKB-UniPathway"/>
</dbReference>
<dbReference type="GO" id="GO:0003989">
    <property type="term" value="F:acetyl-CoA carboxylase activity"/>
    <property type="evidence" value="ECO:0007669"/>
    <property type="project" value="InterPro"/>
</dbReference>
<dbReference type="PRINTS" id="PR01071">
    <property type="entry name" value="ACOABIOTINCC"/>
</dbReference>
<dbReference type="InterPro" id="IPR001249">
    <property type="entry name" value="AcCoA_biotinCC"/>
</dbReference>
<dbReference type="PANTHER" id="PTHR43778:SF2">
    <property type="entry name" value="PYRUVATE CARBOXYLASE, MITOCHONDRIAL"/>
    <property type="match status" value="1"/>
</dbReference>
<dbReference type="Pfam" id="PF02436">
    <property type="entry name" value="PYC_OADA"/>
    <property type="match status" value="1"/>
</dbReference>
<dbReference type="GO" id="GO:0006094">
    <property type="term" value="P:gluconeogenesis"/>
    <property type="evidence" value="ECO:0007669"/>
    <property type="project" value="TreeGrafter"/>
</dbReference>
<keyword evidence="5" id="KW-0275">Fatty acid biosynthesis</keyword>
<dbReference type="InterPro" id="IPR000089">
    <property type="entry name" value="Biotin_lipoyl"/>
</dbReference>
<dbReference type="GO" id="GO:0004736">
    <property type="term" value="F:pyruvate carboxylase activity"/>
    <property type="evidence" value="ECO:0007669"/>
    <property type="project" value="UniProtKB-ARBA"/>
</dbReference>
<sequence length="610" mass="64343">MQGCPPGTVRSSLVPKLVDTSIRVISQEPLAGAIPTASVLRLAEVLDRAGFAYLEVSGGGTFDAAVRRGVESPWERIRALKARTKTPLALAIRGRFLVGNRPLPDELVRRFVLCAAQSGITVFRLHDPLNDVENLRVAAAAVHEAGGELEAGLLYGSNRHEALIEAARRLPELKPVRILLDDPAGLLQPHRAGQLVRELAEVSGLPVGLYAQGAGRNGLSVAMEAARAGADLVGSAIYPVALAGSRVTSESAAEAFAGIGADSGVDIDVLWEAAELVDEFIGDMAVAPLSPRIAVRSARLRIPLGIVAAIEAQLRARDERSRLDEVLSEVERVRAEAGSPPLAAPLGTIVASQALVNVLSASRYSTIVDELQELVAGRYGKTPGPIDPALARAVEHLGAHNAGPDEVDFDAIRREAEGLAASEEELLLLALFGEDAEPLLRSIRERAGGVESLGAQGVDQGRADRIRSVVEIVQETGVGEITIEEDGTKISVKRTVSSGAAATVAIPAETAAELDAPVSAPRPSGLVRIESPMVGTFYRSPQPGEPSFVEEGEPVSPGQTLCILEAMKLMNEVKAEIEGIVRKIHVQNGDAVEYGRLLFEIEPVSGPPSL</sequence>
<dbReference type="NCBIfam" id="TIGR00531">
    <property type="entry name" value="BCCP"/>
    <property type="match status" value="1"/>
</dbReference>
<evidence type="ECO:0000256" key="5">
    <source>
        <dbReference type="ARBA" id="ARBA00023160"/>
    </source>
</evidence>
<dbReference type="InterPro" id="IPR003379">
    <property type="entry name" value="Carboxylase_cons_dom"/>
</dbReference>
<proteinExistence type="predicted"/>
<dbReference type="Gene3D" id="2.40.50.100">
    <property type="match status" value="1"/>
</dbReference>
<protein>
    <submittedName>
        <fullName evidence="9">Unannotated protein</fullName>
    </submittedName>
</protein>
<dbReference type="SUPFAM" id="SSF89000">
    <property type="entry name" value="post-HMGL domain-like"/>
    <property type="match status" value="1"/>
</dbReference>
<keyword evidence="6" id="KW-0092">Biotin</keyword>
<dbReference type="AlphaFoldDB" id="A0A6J6PDD5"/>
<accession>A0A6J6PDD5</accession>
<evidence type="ECO:0000256" key="6">
    <source>
        <dbReference type="ARBA" id="ARBA00023267"/>
    </source>
</evidence>
<dbReference type="InterPro" id="IPR001882">
    <property type="entry name" value="Biotin_BS"/>
</dbReference>
<dbReference type="PROSITE" id="PS50968">
    <property type="entry name" value="BIOTINYL_LIPOYL"/>
    <property type="match status" value="1"/>
</dbReference>
<dbReference type="EMBL" id="CAEZXP010000002">
    <property type="protein sequence ID" value="CAB4694458.1"/>
    <property type="molecule type" value="Genomic_DNA"/>
</dbReference>
<evidence type="ECO:0000259" key="8">
    <source>
        <dbReference type="PROSITE" id="PS50991"/>
    </source>
</evidence>
<dbReference type="GO" id="GO:0009317">
    <property type="term" value="C:acetyl-CoA carboxylase complex"/>
    <property type="evidence" value="ECO:0007669"/>
    <property type="project" value="InterPro"/>
</dbReference>
<dbReference type="UniPathway" id="UPA00094"/>
<dbReference type="InterPro" id="IPR013785">
    <property type="entry name" value="Aldolase_TIM"/>
</dbReference>
<dbReference type="InterPro" id="IPR000891">
    <property type="entry name" value="PYR_CT"/>
</dbReference>
<dbReference type="PROSITE" id="PS00188">
    <property type="entry name" value="BIOTIN"/>
    <property type="match status" value="1"/>
</dbReference>
<organism evidence="9">
    <name type="scientific">freshwater metagenome</name>
    <dbReference type="NCBI Taxonomy" id="449393"/>
    <lineage>
        <taxon>unclassified sequences</taxon>
        <taxon>metagenomes</taxon>
        <taxon>ecological metagenomes</taxon>
    </lineage>
</organism>
<comment type="pathway">
    <text evidence="1">Lipid metabolism; fatty acid biosynthesis.</text>
</comment>
<dbReference type="Gene3D" id="3.20.20.70">
    <property type="entry name" value="Aldolase class I"/>
    <property type="match status" value="1"/>
</dbReference>
<evidence type="ECO:0000256" key="1">
    <source>
        <dbReference type="ARBA" id="ARBA00005194"/>
    </source>
</evidence>
<evidence type="ECO:0000256" key="2">
    <source>
        <dbReference type="ARBA" id="ARBA00022516"/>
    </source>
</evidence>
<keyword evidence="4" id="KW-0443">Lipid metabolism</keyword>
<feature type="domain" description="Lipoyl-binding" evidence="7">
    <location>
        <begin position="526"/>
        <end position="602"/>
    </location>
</feature>